<comment type="caution">
    <text evidence="3">The sequence shown here is derived from an EMBL/GenBank/DDBJ whole genome shotgun (WGS) entry which is preliminary data.</text>
</comment>
<evidence type="ECO:0000313" key="4">
    <source>
        <dbReference type="Proteomes" id="UP001474120"/>
    </source>
</evidence>
<dbReference type="Gene3D" id="1.10.3020.10">
    <property type="entry name" value="alpha-amino acid ester hydrolase ( Helical cap domain)"/>
    <property type="match status" value="1"/>
</dbReference>
<keyword evidence="4" id="KW-1185">Reference proteome</keyword>
<dbReference type="EMBL" id="JBCDNA010000002">
    <property type="protein sequence ID" value="MEL4456533.1"/>
    <property type="molecule type" value="Genomic_DNA"/>
</dbReference>
<sequence length="580" mass="66125">MKQIFIISSLIFFCWTLAFAQEVDIKLYQKIPMRDGINLSANIYLPESEVESYPVILIYTPYVNDEAVERGMFFAKQGYIFITLDLRGRGNSEGEYRPFEKDGVDGYDAIQWIAKQDWCNGKIGMMGGSYRGMVQWMTLKNKPEALKTIVPTAAVGPGDDFPKEDGIFVDYALRWLNLTGGVSMNKSLFVNQDYWNSKSLKKYKESIPFKDWDVLALGKRNPIFQTWISHPDFDSYWQNFYPSKEDYKSFDIPILTITGYFDGDQPGAMNYYENHMKYGNSNSKSNHYIILGPWSHGGTRNPAIELGGLSFGGNSKLDMMQLHLEWFNWTLKNGKKPEFLEDRVSYYMMDQNKWKYANQIGNVSNDTITYYLSSPSSDAKLFINPGHLSSLKPSLSDTDTILYDPLDTANWVSYTGSDDYTAPIPIEEKGRVVYVSNALDADTPIVGRFEVALYLSLNVSDTDLQVSLYEINKVGETKYIGTDMLRLRYREGLNQPKLAVPGEVFFCKFNTPYFTALEAKKGSRLVLVINAINSPYLQKNYNSGKDVSTETREDAEKAEISIYHSPEKTSYIKIPVGLKN</sequence>
<dbReference type="SUPFAM" id="SSF49785">
    <property type="entry name" value="Galactose-binding domain-like"/>
    <property type="match status" value="1"/>
</dbReference>
<dbReference type="PANTHER" id="PTHR43056:SF10">
    <property type="entry name" value="COCE_NOND FAMILY, PUTATIVE (AFU_ORTHOLOGUE AFUA_7G00600)-RELATED"/>
    <property type="match status" value="1"/>
</dbReference>
<dbReference type="GO" id="GO:0016787">
    <property type="term" value="F:hydrolase activity"/>
    <property type="evidence" value="ECO:0007669"/>
    <property type="project" value="UniProtKB-KW"/>
</dbReference>
<dbReference type="RefSeq" id="WP_342160678.1">
    <property type="nucleotide sequence ID" value="NZ_JBCDNA010000002.1"/>
</dbReference>
<accession>A0ABU9L262</accession>
<reference evidence="3 4" key="1">
    <citation type="submission" date="2024-04" db="EMBL/GenBank/DDBJ databases">
        <title>whole genome sequencing of Lutimonas vermicola strain IMCC1616.</title>
        <authorList>
            <person name="Bae S.S."/>
        </authorList>
    </citation>
    <scope>NUCLEOTIDE SEQUENCE [LARGE SCALE GENOMIC DNA]</scope>
    <source>
        <strain evidence="3 4">IMCC1616</strain>
    </source>
</reference>
<dbReference type="InterPro" id="IPR029058">
    <property type="entry name" value="AB_hydrolase_fold"/>
</dbReference>
<feature type="domain" description="Xaa-Pro dipeptidyl-peptidase C-terminal" evidence="2">
    <location>
        <begin position="324"/>
        <end position="573"/>
    </location>
</feature>
<proteinExistence type="predicted"/>
<keyword evidence="1 3" id="KW-0378">Hydrolase</keyword>
<protein>
    <submittedName>
        <fullName evidence="3">CocE/NonD family hydrolase</fullName>
    </submittedName>
</protein>
<organism evidence="3 4">
    <name type="scientific">Lutimonas vermicola</name>
    <dbReference type="NCBI Taxonomy" id="414288"/>
    <lineage>
        <taxon>Bacteria</taxon>
        <taxon>Pseudomonadati</taxon>
        <taxon>Bacteroidota</taxon>
        <taxon>Flavobacteriia</taxon>
        <taxon>Flavobacteriales</taxon>
        <taxon>Flavobacteriaceae</taxon>
        <taxon>Lutimonas</taxon>
    </lineage>
</organism>
<dbReference type="SUPFAM" id="SSF53474">
    <property type="entry name" value="alpha/beta-Hydrolases"/>
    <property type="match status" value="1"/>
</dbReference>
<dbReference type="InterPro" id="IPR008979">
    <property type="entry name" value="Galactose-bd-like_sf"/>
</dbReference>
<evidence type="ECO:0000256" key="1">
    <source>
        <dbReference type="ARBA" id="ARBA00022801"/>
    </source>
</evidence>
<dbReference type="SMART" id="SM00939">
    <property type="entry name" value="PepX_C"/>
    <property type="match status" value="1"/>
</dbReference>
<dbReference type="PANTHER" id="PTHR43056">
    <property type="entry name" value="PEPTIDASE S9 PROLYL OLIGOPEPTIDASE"/>
    <property type="match status" value="1"/>
</dbReference>
<dbReference type="Pfam" id="PF08530">
    <property type="entry name" value="PepX_C"/>
    <property type="match status" value="1"/>
</dbReference>
<dbReference type="InterPro" id="IPR005674">
    <property type="entry name" value="CocE/Ser_esterase"/>
</dbReference>
<dbReference type="Gene3D" id="2.60.120.260">
    <property type="entry name" value="Galactose-binding domain-like"/>
    <property type="match status" value="1"/>
</dbReference>
<dbReference type="InterPro" id="IPR000383">
    <property type="entry name" value="Xaa-Pro-like_dom"/>
</dbReference>
<dbReference type="InterPro" id="IPR050585">
    <property type="entry name" value="Xaa-Pro_dipeptidyl-ppase/CocE"/>
</dbReference>
<evidence type="ECO:0000313" key="3">
    <source>
        <dbReference type="EMBL" id="MEL4456533.1"/>
    </source>
</evidence>
<dbReference type="NCBIfam" id="TIGR00976">
    <property type="entry name" value="CocE_NonD"/>
    <property type="match status" value="1"/>
</dbReference>
<dbReference type="Pfam" id="PF02129">
    <property type="entry name" value="Peptidase_S15"/>
    <property type="match status" value="1"/>
</dbReference>
<name>A0ABU9L262_9FLAO</name>
<dbReference type="Gene3D" id="3.40.50.1820">
    <property type="entry name" value="alpha/beta hydrolase"/>
    <property type="match status" value="1"/>
</dbReference>
<evidence type="ECO:0000259" key="2">
    <source>
        <dbReference type="SMART" id="SM00939"/>
    </source>
</evidence>
<dbReference type="Proteomes" id="UP001474120">
    <property type="component" value="Unassembled WGS sequence"/>
</dbReference>
<dbReference type="InterPro" id="IPR013736">
    <property type="entry name" value="Xaa-Pro_dipept_C"/>
</dbReference>
<gene>
    <name evidence="3" type="ORF">AABB81_11540</name>
</gene>